<feature type="domain" description="Rhodanese" evidence="2">
    <location>
        <begin position="59"/>
        <end position="140"/>
    </location>
</feature>
<dbReference type="SMART" id="SM00450">
    <property type="entry name" value="RHOD"/>
    <property type="match status" value="1"/>
</dbReference>
<dbReference type="Pfam" id="PF00581">
    <property type="entry name" value="Rhodanese"/>
    <property type="match status" value="1"/>
</dbReference>
<sequence>MKELEKTKRISIASTLFILAVLIGLLTYKRPKHTYATNTQKTLKKITNNNFLVTLENINNADYIPIDVRSPNEFEKGHLENAINIHTPEILSETNSAFFKELKASNKTAILYGDNPQEANVPFMFLYQLGYDNIKLLTITNNYSQNKLISKNCYIEKPENDIRTFINESVKKSNVKVTPKKTIQPAKKIITVQKKKKKIPEGGC</sequence>
<name>A0ABP9GVN7_9FLAO</name>
<dbReference type="EMBL" id="BAABJJ010000037">
    <property type="protein sequence ID" value="GAA4951466.1"/>
    <property type="molecule type" value="Genomic_DNA"/>
</dbReference>
<organism evidence="3 4">
    <name type="scientific">Algibacter agarivorans</name>
    <dbReference type="NCBI Taxonomy" id="1109741"/>
    <lineage>
        <taxon>Bacteria</taxon>
        <taxon>Pseudomonadati</taxon>
        <taxon>Bacteroidota</taxon>
        <taxon>Flavobacteriia</taxon>
        <taxon>Flavobacteriales</taxon>
        <taxon>Flavobacteriaceae</taxon>
        <taxon>Algibacter</taxon>
    </lineage>
</organism>
<dbReference type="SUPFAM" id="SSF52821">
    <property type="entry name" value="Rhodanese/Cell cycle control phosphatase"/>
    <property type="match status" value="1"/>
</dbReference>
<keyword evidence="1" id="KW-0812">Transmembrane</keyword>
<evidence type="ECO:0000313" key="4">
    <source>
        <dbReference type="Proteomes" id="UP001501302"/>
    </source>
</evidence>
<keyword evidence="4" id="KW-1185">Reference proteome</keyword>
<keyword evidence="1" id="KW-0472">Membrane</keyword>
<accession>A0ABP9GVN7</accession>
<gene>
    <name evidence="3" type="ORF">GCM10023314_26110</name>
</gene>
<keyword evidence="1" id="KW-1133">Transmembrane helix</keyword>
<dbReference type="InterPro" id="IPR036873">
    <property type="entry name" value="Rhodanese-like_dom_sf"/>
</dbReference>
<reference evidence="4" key="1">
    <citation type="journal article" date="2019" name="Int. J. Syst. Evol. Microbiol.">
        <title>The Global Catalogue of Microorganisms (GCM) 10K type strain sequencing project: providing services to taxonomists for standard genome sequencing and annotation.</title>
        <authorList>
            <consortium name="The Broad Institute Genomics Platform"/>
            <consortium name="The Broad Institute Genome Sequencing Center for Infectious Disease"/>
            <person name="Wu L."/>
            <person name="Ma J."/>
        </authorList>
    </citation>
    <scope>NUCLEOTIDE SEQUENCE [LARGE SCALE GENOMIC DNA]</scope>
    <source>
        <strain evidence="4">JCM 18285</strain>
    </source>
</reference>
<feature type="transmembrane region" description="Helical" evidence="1">
    <location>
        <begin position="12"/>
        <end position="28"/>
    </location>
</feature>
<evidence type="ECO:0000313" key="3">
    <source>
        <dbReference type="EMBL" id="GAA4951466.1"/>
    </source>
</evidence>
<dbReference type="Proteomes" id="UP001501302">
    <property type="component" value="Unassembled WGS sequence"/>
</dbReference>
<dbReference type="Gene3D" id="3.40.250.10">
    <property type="entry name" value="Rhodanese-like domain"/>
    <property type="match status" value="1"/>
</dbReference>
<evidence type="ECO:0000256" key="1">
    <source>
        <dbReference type="SAM" id="Phobius"/>
    </source>
</evidence>
<evidence type="ECO:0000259" key="2">
    <source>
        <dbReference type="PROSITE" id="PS50206"/>
    </source>
</evidence>
<dbReference type="InterPro" id="IPR001763">
    <property type="entry name" value="Rhodanese-like_dom"/>
</dbReference>
<proteinExistence type="predicted"/>
<dbReference type="CDD" id="cd00158">
    <property type="entry name" value="RHOD"/>
    <property type="match status" value="1"/>
</dbReference>
<comment type="caution">
    <text evidence="3">The sequence shown here is derived from an EMBL/GenBank/DDBJ whole genome shotgun (WGS) entry which is preliminary data.</text>
</comment>
<dbReference type="PROSITE" id="PS50206">
    <property type="entry name" value="RHODANESE_3"/>
    <property type="match status" value="1"/>
</dbReference>
<dbReference type="RefSeq" id="WP_345192658.1">
    <property type="nucleotide sequence ID" value="NZ_BAABJJ010000037.1"/>
</dbReference>
<protein>
    <recommendedName>
        <fullName evidence="2">Rhodanese domain-containing protein</fullName>
    </recommendedName>
</protein>